<organism evidence="1 2">
    <name type="scientific">Sphenostylis stenocarpa</name>
    <dbReference type="NCBI Taxonomy" id="92480"/>
    <lineage>
        <taxon>Eukaryota</taxon>
        <taxon>Viridiplantae</taxon>
        <taxon>Streptophyta</taxon>
        <taxon>Embryophyta</taxon>
        <taxon>Tracheophyta</taxon>
        <taxon>Spermatophyta</taxon>
        <taxon>Magnoliopsida</taxon>
        <taxon>eudicotyledons</taxon>
        <taxon>Gunneridae</taxon>
        <taxon>Pentapetalae</taxon>
        <taxon>rosids</taxon>
        <taxon>fabids</taxon>
        <taxon>Fabales</taxon>
        <taxon>Fabaceae</taxon>
        <taxon>Papilionoideae</taxon>
        <taxon>50 kb inversion clade</taxon>
        <taxon>NPAAA clade</taxon>
        <taxon>indigoferoid/millettioid clade</taxon>
        <taxon>Phaseoleae</taxon>
        <taxon>Sphenostylis</taxon>
    </lineage>
</organism>
<dbReference type="Proteomes" id="UP001189624">
    <property type="component" value="Chromosome 1"/>
</dbReference>
<evidence type="ECO:0000313" key="1">
    <source>
        <dbReference type="EMBL" id="CAJ1807423.1"/>
    </source>
</evidence>
<dbReference type="EMBL" id="OY731398">
    <property type="protein sequence ID" value="CAJ1807423.1"/>
    <property type="molecule type" value="Genomic_DNA"/>
</dbReference>
<sequence>MNEVSHERSRGLYMQCSRSCTGGGHELYRRWSRAVHAVVTAVMQPTSRVHS</sequence>
<evidence type="ECO:0000313" key="2">
    <source>
        <dbReference type="Proteomes" id="UP001189624"/>
    </source>
</evidence>
<dbReference type="AlphaFoldDB" id="A0AA86S9P7"/>
<reference evidence="1" key="1">
    <citation type="submission" date="2023-10" db="EMBL/GenBank/DDBJ databases">
        <authorList>
            <person name="Domelevo Entfellner J.-B."/>
        </authorList>
    </citation>
    <scope>NUCLEOTIDE SEQUENCE</scope>
</reference>
<accession>A0AA86S9P7</accession>
<proteinExistence type="predicted"/>
<name>A0AA86S9P7_9FABA</name>
<protein>
    <submittedName>
        <fullName evidence="1">Uncharacterized protein</fullName>
    </submittedName>
</protein>
<keyword evidence="2" id="KW-1185">Reference proteome</keyword>
<gene>
    <name evidence="1" type="ORF">AYBTSS11_LOCUS804</name>
</gene>
<dbReference type="Gramene" id="rna-AYBTSS11_LOCUS804">
    <property type="protein sequence ID" value="CAJ1807423.1"/>
    <property type="gene ID" value="gene-AYBTSS11_LOCUS804"/>
</dbReference>